<organism evidence="7 8">
    <name type="scientific">Litorisediminicola beolgyonensis</name>
    <dbReference type="NCBI Taxonomy" id="1173614"/>
    <lineage>
        <taxon>Bacteria</taxon>
        <taxon>Pseudomonadati</taxon>
        <taxon>Pseudomonadota</taxon>
        <taxon>Alphaproteobacteria</taxon>
        <taxon>Rhodobacterales</taxon>
        <taxon>Paracoccaceae</taxon>
        <taxon>Litorisediminicola</taxon>
    </lineage>
</organism>
<dbReference type="InterPro" id="IPR009056">
    <property type="entry name" value="Cyt_c-like_dom"/>
</dbReference>
<evidence type="ECO:0000313" key="8">
    <source>
        <dbReference type="Proteomes" id="UP001597135"/>
    </source>
</evidence>
<proteinExistence type="predicted"/>
<keyword evidence="8" id="KW-1185">Reference proteome</keyword>
<evidence type="ECO:0000256" key="2">
    <source>
        <dbReference type="ARBA" id="ARBA00022723"/>
    </source>
</evidence>
<sequence length="148" mass="15423">MARLTAGLKAGALAVIAATGLAGCVPEGGPVTAMPEQSDGRALFLQYCAVCHGESAKGDGRMARSMAKPPKDLTLISLRHGDRFPRAKVMSIVDGYARSDLGGPAMPEFGELLSGDLVPFDSGDGKATPTPVKLVALVTYLESIQEHR</sequence>
<keyword evidence="3 4" id="KW-0408">Iron</keyword>
<evidence type="ECO:0000256" key="4">
    <source>
        <dbReference type="PROSITE-ProRule" id="PRU00433"/>
    </source>
</evidence>
<keyword evidence="5" id="KW-0732">Signal</keyword>
<dbReference type="Gene3D" id="1.10.760.10">
    <property type="entry name" value="Cytochrome c-like domain"/>
    <property type="match status" value="1"/>
</dbReference>
<dbReference type="Proteomes" id="UP001597135">
    <property type="component" value="Unassembled WGS sequence"/>
</dbReference>
<reference evidence="8" key="1">
    <citation type="journal article" date="2019" name="Int. J. Syst. Evol. Microbiol.">
        <title>The Global Catalogue of Microorganisms (GCM) 10K type strain sequencing project: providing services to taxonomists for standard genome sequencing and annotation.</title>
        <authorList>
            <consortium name="The Broad Institute Genomics Platform"/>
            <consortium name="The Broad Institute Genome Sequencing Center for Infectious Disease"/>
            <person name="Wu L."/>
            <person name="Ma J."/>
        </authorList>
    </citation>
    <scope>NUCLEOTIDE SEQUENCE [LARGE SCALE GENOMIC DNA]</scope>
    <source>
        <strain evidence="8">CCUG 62953</strain>
    </source>
</reference>
<dbReference type="PROSITE" id="PS51257">
    <property type="entry name" value="PROKAR_LIPOPROTEIN"/>
    <property type="match status" value="1"/>
</dbReference>
<evidence type="ECO:0000313" key="7">
    <source>
        <dbReference type="EMBL" id="MFD1341421.1"/>
    </source>
</evidence>
<evidence type="ECO:0000256" key="3">
    <source>
        <dbReference type="ARBA" id="ARBA00023004"/>
    </source>
</evidence>
<evidence type="ECO:0000256" key="1">
    <source>
        <dbReference type="ARBA" id="ARBA00022617"/>
    </source>
</evidence>
<dbReference type="Pfam" id="PF13442">
    <property type="entry name" value="Cytochrome_CBB3"/>
    <property type="match status" value="1"/>
</dbReference>
<evidence type="ECO:0000259" key="6">
    <source>
        <dbReference type="PROSITE" id="PS51007"/>
    </source>
</evidence>
<feature type="signal peptide" evidence="5">
    <location>
        <begin position="1"/>
        <end position="17"/>
    </location>
</feature>
<protein>
    <submittedName>
        <fullName evidence="7">C-type cytochrome</fullName>
    </submittedName>
</protein>
<comment type="caution">
    <text evidence="7">The sequence shown here is derived from an EMBL/GenBank/DDBJ whole genome shotgun (WGS) entry which is preliminary data.</text>
</comment>
<dbReference type="InterPro" id="IPR036909">
    <property type="entry name" value="Cyt_c-like_dom_sf"/>
</dbReference>
<dbReference type="PROSITE" id="PS51007">
    <property type="entry name" value="CYTC"/>
    <property type="match status" value="1"/>
</dbReference>
<keyword evidence="1 4" id="KW-0349">Heme</keyword>
<dbReference type="EMBL" id="JBHTMU010000004">
    <property type="protein sequence ID" value="MFD1341421.1"/>
    <property type="molecule type" value="Genomic_DNA"/>
</dbReference>
<feature type="domain" description="Cytochrome c" evidence="6">
    <location>
        <begin position="35"/>
        <end position="145"/>
    </location>
</feature>
<name>A0ABW3ZE27_9RHOB</name>
<dbReference type="SUPFAM" id="SSF46626">
    <property type="entry name" value="Cytochrome c"/>
    <property type="match status" value="1"/>
</dbReference>
<evidence type="ECO:0000256" key="5">
    <source>
        <dbReference type="SAM" id="SignalP"/>
    </source>
</evidence>
<gene>
    <name evidence="7" type="ORF">ACFQ4E_03225</name>
</gene>
<accession>A0ABW3ZE27</accession>
<feature type="chain" id="PRO_5046125952" evidence="5">
    <location>
        <begin position="18"/>
        <end position="148"/>
    </location>
</feature>
<keyword evidence="2 4" id="KW-0479">Metal-binding</keyword>
<dbReference type="RefSeq" id="WP_386801479.1">
    <property type="nucleotide sequence ID" value="NZ_JBHTMU010000004.1"/>
</dbReference>